<evidence type="ECO:0000256" key="7">
    <source>
        <dbReference type="SAM" id="Phobius"/>
    </source>
</evidence>
<dbReference type="GO" id="GO:0005886">
    <property type="term" value="C:plasma membrane"/>
    <property type="evidence" value="ECO:0007669"/>
    <property type="project" value="TreeGrafter"/>
</dbReference>
<feature type="transmembrane region" description="Helical" evidence="7">
    <location>
        <begin position="167"/>
        <end position="185"/>
    </location>
</feature>
<name>A0A803NBX7_CHEQI</name>
<keyword evidence="3" id="KW-0677">Repeat</keyword>
<protein>
    <recommendedName>
        <fullName evidence="8">PGG domain-containing protein</fullName>
    </recommendedName>
</protein>
<keyword evidence="4 7" id="KW-1133">Transmembrane helix</keyword>
<reference evidence="9" key="1">
    <citation type="journal article" date="2017" name="Nature">
        <title>The genome of Chenopodium quinoa.</title>
        <authorList>
            <person name="Jarvis D.E."/>
            <person name="Ho Y.S."/>
            <person name="Lightfoot D.J."/>
            <person name="Schmoeckel S.M."/>
            <person name="Li B."/>
            <person name="Borm T.J.A."/>
            <person name="Ohyanagi H."/>
            <person name="Mineta K."/>
            <person name="Michell C.T."/>
            <person name="Saber N."/>
            <person name="Kharbatia N.M."/>
            <person name="Rupper R.R."/>
            <person name="Sharp A.R."/>
            <person name="Dally N."/>
            <person name="Boughton B.A."/>
            <person name="Woo Y.H."/>
            <person name="Gao G."/>
            <person name="Schijlen E.G.W.M."/>
            <person name="Guo X."/>
            <person name="Momin A.A."/>
            <person name="Negrao S."/>
            <person name="Al-Babili S."/>
            <person name="Gehring C."/>
            <person name="Roessner U."/>
            <person name="Jung C."/>
            <person name="Murphy K."/>
            <person name="Arold S.T."/>
            <person name="Gojobori T."/>
            <person name="van der Linden C.G."/>
            <person name="van Loo E.N."/>
            <person name="Jellen E.N."/>
            <person name="Maughan P.J."/>
            <person name="Tester M."/>
        </authorList>
    </citation>
    <scope>NUCLEOTIDE SEQUENCE [LARGE SCALE GENOMIC DNA]</scope>
    <source>
        <strain evidence="9">cv. PI 614886</strain>
    </source>
</reference>
<feature type="domain" description="PGG" evidence="8">
    <location>
        <begin position="63"/>
        <end position="187"/>
    </location>
</feature>
<keyword evidence="5" id="KW-0040">ANK repeat</keyword>
<evidence type="ECO:0000256" key="6">
    <source>
        <dbReference type="ARBA" id="ARBA00023136"/>
    </source>
</evidence>
<evidence type="ECO:0000256" key="5">
    <source>
        <dbReference type="ARBA" id="ARBA00023043"/>
    </source>
</evidence>
<organism evidence="9 10">
    <name type="scientific">Chenopodium quinoa</name>
    <name type="common">Quinoa</name>
    <dbReference type="NCBI Taxonomy" id="63459"/>
    <lineage>
        <taxon>Eukaryota</taxon>
        <taxon>Viridiplantae</taxon>
        <taxon>Streptophyta</taxon>
        <taxon>Embryophyta</taxon>
        <taxon>Tracheophyta</taxon>
        <taxon>Spermatophyta</taxon>
        <taxon>Magnoliopsida</taxon>
        <taxon>eudicotyledons</taxon>
        <taxon>Gunneridae</taxon>
        <taxon>Pentapetalae</taxon>
        <taxon>Caryophyllales</taxon>
        <taxon>Chenopodiaceae</taxon>
        <taxon>Chenopodioideae</taxon>
        <taxon>Atripliceae</taxon>
        <taxon>Chenopodium</taxon>
    </lineage>
</organism>
<evidence type="ECO:0000256" key="2">
    <source>
        <dbReference type="ARBA" id="ARBA00022692"/>
    </source>
</evidence>
<dbReference type="Proteomes" id="UP000596660">
    <property type="component" value="Unplaced"/>
</dbReference>
<keyword evidence="2 7" id="KW-0812">Transmembrane</keyword>
<dbReference type="Pfam" id="PF13962">
    <property type="entry name" value="PGG"/>
    <property type="match status" value="1"/>
</dbReference>
<feature type="transmembrane region" description="Helical" evidence="7">
    <location>
        <begin position="70"/>
        <end position="88"/>
    </location>
</feature>
<accession>A0A803NBX7</accession>
<feature type="transmembrane region" description="Helical" evidence="7">
    <location>
        <begin position="136"/>
        <end position="155"/>
    </location>
</feature>
<dbReference type="AlphaFoldDB" id="A0A803NBX7"/>
<evidence type="ECO:0000256" key="4">
    <source>
        <dbReference type="ARBA" id="ARBA00022989"/>
    </source>
</evidence>
<keyword evidence="6 7" id="KW-0472">Membrane</keyword>
<evidence type="ECO:0000256" key="3">
    <source>
        <dbReference type="ARBA" id="ARBA00022737"/>
    </source>
</evidence>
<evidence type="ECO:0000313" key="10">
    <source>
        <dbReference type="Proteomes" id="UP000596660"/>
    </source>
</evidence>
<dbReference type="InterPro" id="IPR026961">
    <property type="entry name" value="PGG_dom"/>
</dbReference>
<proteinExistence type="predicted"/>
<dbReference type="PANTHER" id="PTHR24186:SF37">
    <property type="entry name" value="PGG DOMAIN-CONTAINING PROTEIN"/>
    <property type="match status" value="1"/>
</dbReference>
<comment type="subcellular location">
    <subcellularLocation>
        <location evidence="1">Membrane</location>
        <topology evidence="1">Multi-pass membrane protein</topology>
    </subcellularLocation>
</comment>
<evidence type="ECO:0000259" key="8">
    <source>
        <dbReference type="Pfam" id="PF13962"/>
    </source>
</evidence>
<dbReference type="OMA" id="YCNTICF"/>
<feature type="transmembrane region" description="Helical" evidence="7">
    <location>
        <begin position="197"/>
        <end position="223"/>
    </location>
</feature>
<sequence>MVEIILVHPKIKKNAVNKNGLTVVDTHKQSRKDLTQDKKIWKLLTRANVLPAKEALKTTKDRAWLEDHRTSLMVVASLIATMAFQVGINPPGGVWQDTNVVKDKYGNKVLEYGSNNSTHYAGTSVWSYGHFNYNNVLVSNTIGLISSLSVILLLISGLPCKRHLLSVLRITLWISVTATTLTYMFSVSNLTYGEGGIWAALGISLVAWLGLMGSILVGHFFAIHMEAY</sequence>
<dbReference type="EnsemblPlants" id="AUR62043583-RA">
    <property type="protein sequence ID" value="AUR62043583-RA:cds"/>
    <property type="gene ID" value="AUR62043583"/>
</dbReference>
<evidence type="ECO:0000256" key="1">
    <source>
        <dbReference type="ARBA" id="ARBA00004141"/>
    </source>
</evidence>
<evidence type="ECO:0000313" key="9">
    <source>
        <dbReference type="EnsemblPlants" id="AUR62043583-RA:cds"/>
    </source>
</evidence>
<reference evidence="9" key="2">
    <citation type="submission" date="2021-03" db="UniProtKB">
        <authorList>
            <consortium name="EnsemblPlants"/>
        </authorList>
    </citation>
    <scope>IDENTIFICATION</scope>
</reference>
<keyword evidence="10" id="KW-1185">Reference proteome</keyword>
<dbReference type="Gramene" id="AUR62043583-RA">
    <property type="protein sequence ID" value="AUR62043583-RA:cds"/>
    <property type="gene ID" value="AUR62043583"/>
</dbReference>
<dbReference type="PANTHER" id="PTHR24186">
    <property type="entry name" value="PROTEIN PHOSPHATASE 1 REGULATORY SUBUNIT"/>
    <property type="match status" value="1"/>
</dbReference>